<dbReference type="InterPro" id="IPR013083">
    <property type="entry name" value="Znf_RING/FYVE/PHD"/>
</dbReference>
<dbReference type="InterPro" id="IPR017907">
    <property type="entry name" value="Znf_RING_CS"/>
</dbReference>
<evidence type="ECO:0000256" key="1">
    <source>
        <dbReference type="ARBA" id="ARBA00022723"/>
    </source>
</evidence>
<keyword evidence="2 4" id="KW-0863">Zinc-finger</keyword>
<dbReference type="PROSITE" id="PS00518">
    <property type="entry name" value="ZF_RING_1"/>
    <property type="match status" value="1"/>
</dbReference>
<dbReference type="InterPro" id="IPR019787">
    <property type="entry name" value="Znf_PHD-finger"/>
</dbReference>
<evidence type="ECO:0000259" key="6">
    <source>
        <dbReference type="PROSITE" id="PS50016"/>
    </source>
</evidence>
<dbReference type="AlphaFoldDB" id="A0AAV5KKM6"/>
<evidence type="ECO:0000256" key="4">
    <source>
        <dbReference type="PROSITE-ProRule" id="PRU00175"/>
    </source>
</evidence>
<proteinExistence type="predicted"/>
<reference evidence="8 9" key="1">
    <citation type="journal article" date="2021" name="Commun. Biol.">
        <title>The genome of Shorea leprosula (Dipterocarpaceae) highlights the ecological relevance of drought in aseasonal tropical rainforests.</title>
        <authorList>
            <person name="Ng K.K.S."/>
            <person name="Kobayashi M.J."/>
            <person name="Fawcett J.A."/>
            <person name="Hatakeyama M."/>
            <person name="Paape T."/>
            <person name="Ng C.H."/>
            <person name="Ang C.C."/>
            <person name="Tnah L.H."/>
            <person name="Lee C.T."/>
            <person name="Nishiyama T."/>
            <person name="Sese J."/>
            <person name="O'Brien M.J."/>
            <person name="Copetti D."/>
            <person name="Mohd Noor M.I."/>
            <person name="Ong R.C."/>
            <person name="Putra M."/>
            <person name="Sireger I.Z."/>
            <person name="Indrioko S."/>
            <person name="Kosugi Y."/>
            <person name="Izuno A."/>
            <person name="Isagi Y."/>
            <person name="Lee S.L."/>
            <person name="Shimizu K.K."/>
        </authorList>
    </citation>
    <scope>NUCLEOTIDE SEQUENCE [LARGE SCALE GENOMIC DNA]</scope>
    <source>
        <strain evidence="8">214</strain>
    </source>
</reference>
<dbReference type="Proteomes" id="UP001054252">
    <property type="component" value="Unassembled WGS sequence"/>
</dbReference>
<dbReference type="EMBL" id="BPVZ01000068">
    <property type="protein sequence ID" value="GKV25165.1"/>
    <property type="molecule type" value="Genomic_DNA"/>
</dbReference>
<keyword evidence="3" id="KW-0862">Zinc</keyword>
<dbReference type="PANTHER" id="PTHR47177">
    <property type="entry name" value="F18C1.6 PROTEIN"/>
    <property type="match status" value="1"/>
</dbReference>
<feature type="domain" description="PHD-type" evidence="6">
    <location>
        <begin position="142"/>
        <end position="191"/>
    </location>
</feature>
<dbReference type="InterPro" id="IPR011011">
    <property type="entry name" value="Znf_FYVE_PHD"/>
</dbReference>
<feature type="region of interest" description="Disordered" evidence="5">
    <location>
        <begin position="388"/>
        <end position="410"/>
    </location>
</feature>
<dbReference type="GO" id="GO:0008270">
    <property type="term" value="F:zinc ion binding"/>
    <property type="evidence" value="ECO:0007669"/>
    <property type="project" value="UniProtKB-KW"/>
</dbReference>
<protein>
    <submittedName>
        <fullName evidence="8">Uncharacterized protein</fullName>
    </submittedName>
</protein>
<evidence type="ECO:0000259" key="7">
    <source>
        <dbReference type="PROSITE" id="PS50089"/>
    </source>
</evidence>
<evidence type="ECO:0000256" key="3">
    <source>
        <dbReference type="ARBA" id="ARBA00022833"/>
    </source>
</evidence>
<dbReference type="PROSITE" id="PS50089">
    <property type="entry name" value="ZF_RING_2"/>
    <property type="match status" value="1"/>
</dbReference>
<sequence length="690" mass="76278">MASDSPPDSPSPSMDKRLKTLAMGSESIIQVQPDLRRQESKEEQPSMEESDSDSCGICLSEGARLIRGIIDSCDHFFCFVCIMEWSKVESRCPMCKRRFSTILRPPKVGVFTSERVVNVPHRDQAHHPYGNVTGGTFDPYARVQCSVCQNAANEHLLLLCDLCDTASHTYCIGLGATVPEGDWFCHDCAISRAEHDKNELDTGIDNHNITGNSYVKLYPEKDVSIFDVVRESNIRAIESNNSSFSPPSNCCSCTVDSGREINVSVEVTCPSERSTQSIVGKVTESGARTLRICRNVHGRIQSLRENWHALQSGSASFSSSLAESSSRRSQKGKVSPMFHVKSRESESSSSTSLQSTAQDSFPSNTMPQRDLYDVNRAWEMLDIAQSMQKNSEKARSSNGVPKVPLSMGKSSKEVIGTSSGVNLLKGKQFETKNLVSRQEVKHHEHNLFERQVQKQKSPKLELQQQSIDMDKGPNKRLPTNSLGLCESALPKRVRCQGDISNASARPFVKNAHETSSSITKEQVVPSCSTSVVGSVPVRSTDLLDAKVDFTSSASSKLGIPERKVRVSNTYAKNQDGRADNAKSEIQSLVKLNLKLMSQDKKLGVDTFKEVARLATHSILAACGLEHSKSRARTFPSCECNHTEEIKRINQSTLMPNSCQDCFNVFVRNVVRTIMFEKVGPKRSIDHVNVS</sequence>
<dbReference type="CDD" id="cd16574">
    <property type="entry name" value="RING-HC_Topors"/>
    <property type="match status" value="1"/>
</dbReference>
<feature type="compositionally biased region" description="Basic and acidic residues" evidence="5">
    <location>
        <begin position="34"/>
        <end position="44"/>
    </location>
</feature>
<evidence type="ECO:0000256" key="5">
    <source>
        <dbReference type="SAM" id="MobiDB-lite"/>
    </source>
</evidence>
<dbReference type="PANTHER" id="PTHR47177:SF4">
    <property type="entry name" value="OS06G0283200 PROTEIN"/>
    <property type="match status" value="1"/>
</dbReference>
<feature type="region of interest" description="Disordered" evidence="5">
    <location>
        <begin position="318"/>
        <end position="368"/>
    </location>
</feature>
<dbReference type="Gene3D" id="3.30.40.10">
    <property type="entry name" value="Zinc/RING finger domain, C3HC4 (zinc finger)"/>
    <property type="match status" value="2"/>
</dbReference>
<dbReference type="InterPro" id="IPR001841">
    <property type="entry name" value="Znf_RING"/>
</dbReference>
<evidence type="ECO:0000313" key="9">
    <source>
        <dbReference type="Proteomes" id="UP001054252"/>
    </source>
</evidence>
<dbReference type="Pfam" id="PF13639">
    <property type="entry name" value="zf-RING_2"/>
    <property type="match status" value="1"/>
</dbReference>
<feature type="compositionally biased region" description="Low complexity" evidence="5">
    <location>
        <begin position="347"/>
        <end position="360"/>
    </location>
</feature>
<dbReference type="PROSITE" id="PS50016">
    <property type="entry name" value="ZF_PHD_2"/>
    <property type="match status" value="1"/>
</dbReference>
<dbReference type="InterPro" id="IPR001965">
    <property type="entry name" value="Znf_PHD"/>
</dbReference>
<comment type="caution">
    <text evidence="8">The sequence shown here is derived from an EMBL/GenBank/DDBJ whole genome shotgun (WGS) entry which is preliminary data.</text>
</comment>
<dbReference type="SMART" id="SM00249">
    <property type="entry name" value="PHD"/>
    <property type="match status" value="1"/>
</dbReference>
<evidence type="ECO:0000256" key="2">
    <source>
        <dbReference type="ARBA" id="ARBA00022771"/>
    </source>
</evidence>
<feature type="domain" description="RING-type" evidence="7">
    <location>
        <begin position="55"/>
        <end position="96"/>
    </location>
</feature>
<organism evidence="8 9">
    <name type="scientific">Rubroshorea leprosula</name>
    <dbReference type="NCBI Taxonomy" id="152421"/>
    <lineage>
        <taxon>Eukaryota</taxon>
        <taxon>Viridiplantae</taxon>
        <taxon>Streptophyta</taxon>
        <taxon>Embryophyta</taxon>
        <taxon>Tracheophyta</taxon>
        <taxon>Spermatophyta</taxon>
        <taxon>Magnoliopsida</taxon>
        <taxon>eudicotyledons</taxon>
        <taxon>Gunneridae</taxon>
        <taxon>Pentapetalae</taxon>
        <taxon>rosids</taxon>
        <taxon>malvids</taxon>
        <taxon>Malvales</taxon>
        <taxon>Dipterocarpaceae</taxon>
        <taxon>Rubroshorea</taxon>
    </lineage>
</organism>
<dbReference type="SUPFAM" id="SSF57850">
    <property type="entry name" value="RING/U-box"/>
    <property type="match status" value="1"/>
</dbReference>
<feature type="region of interest" description="Disordered" evidence="5">
    <location>
        <begin position="29"/>
        <end position="54"/>
    </location>
</feature>
<name>A0AAV5KKM6_9ROSI</name>
<dbReference type="SUPFAM" id="SSF57903">
    <property type="entry name" value="FYVE/PHD zinc finger"/>
    <property type="match status" value="1"/>
</dbReference>
<dbReference type="InterPro" id="IPR058746">
    <property type="entry name" value="Znf_RING-type_Topors"/>
</dbReference>
<keyword evidence="1" id="KW-0479">Metal-binding</keyword>
<accession>A0AAV5KKM6</accession>
<gene>
    <name evidence="8" type="ORF">SLEP1_g34643</name>
</gene>
<dbReference type="SMART" id="SM00184">
    <property type="entry name" value="RING"/>
    <property type="match status" value="2"/>
</dbReference>
<dbReference type="Pfam" id="PF00628">
    <property type="entry name" value="PHD"/>
    <property type="match status" value="1"/>
</dbReference>
<keyword evidence="9" id="KW-1185">Reference proteome</keyword>
<evidence type="ECO:0000313" key="8">
    <source>
        <dbReference type="EMBL" id="GKV25165.1"/>
    </source>
</evidence>